<sequence length="280" mass="32793">MEGSNRADAKLKVTEFTDPWCTWCWGSEPILKRVKETYGNQVEIDFVMGGLVEDMKTFRDHKNRISKAEHVAPHWKEASEKHGMPVDEEIWLEDPPNSTWPSNVGYKAAEFQGKELGHRYLRRMREAAASERKNIEKEEILLELAEEVGLNVEKFKRDLNSEKAREEFQKDRNLARSHGATGFPTFLIESVDEEEWLKGYHPFRYFQDSLEELVPNVKRRKPGSILEFVKKYDHVATREVEEVFEMEKGDAPEELKNLEDRGEIKSVERGNGYFWEPRQS</sequence>
<accession>A0A133UCG0</accession>
<comment type="caution">
    <text evidence="2">The sequence shown here is derived from an EMBL/GenBank/DDBJ whole genome shotgun (WGS) entry which is preliminary data.</text>
</comment>
<dbReference type="PROSITE" id="PS00194">
    <property type="entry name" value="THIOREDOXIN_1"/>
    <property type="match status" value="1"/>
</dbReference>
<dbReference type="InterPro" id="IPR036249">
    <property type="entry name" value="Thioredoxin-like_sf"/>
</dbReference>
<keyword evidence="1" id="KW-0175">Coiled coil</keyword>
<dbReference type="EMBL" id="LHXM01000007">
    <property type="protein sequence ID" value="KXA91887.1"/>
    <property type="molecule type" value="Genomic_DNA"/>
</dbReference>
<keyword evidence="3" id="KW-1185">Reference proteome</keyword>
<evidence type="ECO:0008006" key="4">
    <source>
        <dbReference type="Google" id="ProtNLM"/>
    </source>
</evidence>
<dbReference type="SUPFAM" id="SSF52833">
    <property type="entry name" value="Thioredoxin-like"/>
    <property type="match status" value="1"/>
</dbReference>
<dbReference type="PANTHER" id="PTHR13887">
    <property type="entry name" value="GLUTATHIONE S-TRANSFERASE KAPPA"/>
    <property type="match status" value="1"/>
</dbReference>
<dbReference type="Pfam" id="PF13743">
    <property type="entry name" value="Thioredoxin_5"/>
    <property type="match status" value="1"/>
</dbReference>
<evidence type="ECO:0000313" key="2">
    <source>
        <dbReference type="EMBL" id="KXA91887.1"/>
    </source>
</evidence>
<dbReference type="Proteomes" id="UP000070195">
    <property type="component" value="Unassembled WGS sequence"/>
</dbReference>
<dbReference type="InterPro" id="IPR017937">
    <property type="entry name" value="Thioredoxin_CS"/>
</dbReference>
<name>A0A133UCG0_9EURY</name>
<dbReference type="AlphaFoldDB" id="A0A133UCG0"/>
<evidence type="ECO:0000256" key="1">
    <source>
        <dbReference type="SAM" id="Coils"/>
    </source>
</evidence>
<reference evidence="2 3" key="1">
    <citation type="journal article" date="2016" name="Sci. Rep.">
        <title>Metabolic traits of an uncultured archaeal lineage -MSBL1- from brine pools of the Red Sea.</title>
        <authorList>
            <person name="Mwirichia R."/>
            <person name="Alam I."/>
            <person name="Rashid M."/>
            <person name="Vinu M."/>
            <person name="Ba-Alawi W."/>
            <person name="Anthony Kamau A."/>
            <person name="Kamanda Ngugi D."/>
            <person name="Goker M."/>
            <person name="Klenk H.P."/>
            <person name="Bajic V."/>
            <person name="Stingl U."/>
        </authorList>
    </citation>
    <scope>NUCLEOTIDE SEQUENCE [LARGE SCALE GENOMIC DNA]</scope>
    <source>
        <strain evidence="2">SCGC-AAA259D18</strain>
    </source>
</reference>
<dbReference type="CDD" id="cd03025">
    <property type="entry name" value="DsbA_FrnE_like"/>
    <property type="match status" value="1"/>
</dbReference>
<dbReference type="Gene3D" id="3.40.30.10">
    <property type="entry name" value="Glutaredoxin"/>
    <property type="match status" value="1"/>
</dbReference>
<protein>
    <recommendedName>
        <fullName evidence="4">DSBA-like thioredoxin domain-containing protein</fullName>
    </recommendedName>
</protein>
<feature type="coiled-coil region" evidence="1">
    <location>
        <begin position="121"/>
        <end position="148"/>
    </location>
</feature>
<gene>
    <name evidence="2" type="ORF">AKJ63_00525</name>
</gene>
<evidence type="ECO:0000313" key="3">
    <source>
        <dbReference type="Proteomes" id="UP000070195"/>
    </source>
</evidence>
<proteinExistence type="predicted"/>
<organism evidence="2 3">
    <name type="scientific">candidate division MSBL1 archaeon SCGC-AAA259D18</name>
    <dbReference type="NCBI Taxonomy" id="1698262"/>
    <lineage>
        <taxon>Archaea</taxon>
        <taxon>Methanobacteriati</taxon>
        <taxon>Methanobacteriota</taxon>
        <taxon>candidate division MSBL1</taxon>
    </lineage>
</organism>